<keyword evidence="6" id="KW-0443">Lipid metabolism</keyword>
<dbReference type="HOGENOM" id="CLU_009834_2_0_9"/>
<keyword evidence="4 11" id="KW-0560">Oxidoreductase</keyword>
<dbReference type="GO" id="GO:0003857">
    <property type="term" value="F:(3S)-3-hydroxyacyl-CoA dehydrogenase (NAD+) activity"/>
    <property type="evidence" value="ECO:0007669"/>
    <property type="project" value="UniProtKB-EC"/>
</dbReference>
<evidence type="ECO:0000313" key="12">
    <source>
        <dbReference type="Proteomes" id="UP000004528"/>
    </source>
</evidence>
<feature type="domain" description="3-hydroxyacyl-CoA dehydrogenase NAD binding" evidence="10">
    <location>
        <begin position="21"/>
        <end position="199"/>
    </location>
</feature>
<evidence type="ECO:0000256" key="1">
    <source>
        <dbReference type="ARBA" id="ARBA00005005"/>
    </source>
</evidence>
<evidence type="ECO:0000256" key="7">
    <source>
        <dbReference type="ARBA" id="ARBA00049556"/>
    </source>
</evidence>
<proteinExistence type="predicted"/>
<dbReference type="Pfam" id="PF02737">
    <property type="entry name" value="3HCDH_N"/>
    <property type="match status" value="1"/>
</dbReference>
<keyword evidence="3" id="KW-0276">Fatty acid metabolism</keyword>
<sequence length="310" mass="33896">MLSDISIRKYEIGGFYMSIKNVTIAGGGVLGSQIAFQTAFTGFNVTLYDINDEAIDHAKQLLASYVPEYEAFYDDGDKAASVIDHMSFSTSLAEAVADADLVIEAIPESVKIKVSYYQELSSVAPEKTIFATNSSTFVPSQFAEYVDRPEKFLAIHFANQIWKNNNAEIMGHPGTEGKYLDEVVQFAKDIRMVPFRLYKEQHGYILNSLLVPLLDAAQKLWVNGVADPETIDKSWMIATGAPQGPFAILDVVGLNTPYNLSLAQAETDAEAGEIAKALKAMIDAGKTGAASGEGFYKYPNPAFLDPDFLK</sequence>
<dbReference type="InterPro" id="IPR022694">
    <property type="entry name" value="3-OHacyl-CoA_DH"/>
</dbReference>
<evidence type="ECO:0000313" key="11">
    <source>
        <dbReference type="EMBL" id="EER74744.1"/>
    </source>
</evidence>
<evidence type="ECO:0000256" key="5">
    <source>
        <dbReference type="ARBA" id="ARBA00023027"/>
    </source>
</evidence>
<dbReference type="SUPFAM" id="SSF48179">
    <property type="entry name" value="6-phosphogluconate dehydrogenase C-terminal domain-like"/>
    <property type="match status" value="1"/>
</dbReference>
<dbReference type="AlphaFoldDB" id="C5RB75"/>
<evidence type="ECO:0000256" key="8">
    <source>
        <dbReference type="PIRSR" id="PIRSR000105-1"/>
    </source>
</evidence>
<dbReference type="InterPro" id="IPR006108">
    <property type="entry name" value="3HC_DH_C"/>
</dbReference>
<dbReference type="EC" id="1.1.1.157" evidence="11"/>
<evidence type="ECO:0000256" key="2">
    <source>
        <dbReference type="ARBA" id="ARBA00005086"/>
    </source>
</evidence>
<comment type="pathway">
    <text evidence="1">Lipid metabolism; fatty acid beta-oxidation.</text>
</comment>
<feature type="site" description="Important for catalytic activity" evidence="8">
    <location>
        <position position="156"/>
    </location>
</feature>
<comment type="caution">
    <text evidence="11">The sequence shown here is derived from an EMBL/GenBank/DDBJ whole genome shotgun (WGS) entry which is preliminary data.</text>
</comment>
<accession>C5RB75</accession>
<dbReference type="InterPro" id="IPR036291">
    <property type="entry name" value="NAD(P)-bd_dom_sf"/>
</dbReference>
<keyword evidence="5" id="KW-0520">NAD</keyword>
<dbReference type="Pfam" id="PF00725">
    <property type="entry name" value="3HCDH"/>
    <property type="match status" value="1"/>
</dbReference>
<evidence type="ECO:0000259" key="9">
    <source>
        <dbReference type="Pfam" id="PF00725"/>
    </source>
</evidence>
<dbReference type="InterPro" id="IPR006176">
    <property type="entry name" value="3-OHacyl-CoA_DH_NAD-bd"/>
</dbReference>
<dbReference type="EMBL" id="ACKU01000014">
    <property type="protein sequence ID" value="EER74744.1"/>
    <property type="molecule type" value="Genomic_DNA"/>
</dbReference>
<dbReference type="GO" id="GO:0006635">
    <property type="term" value="P:fatty acid beta-oxidation"/>
    <property type="evidence" value="ECO:0007669"/>
    <property type="project" value="TreeGrafter"/>
</dbReference>
<dbReference type="InterPro" id="IPR013328">
    <property type="entry name" value="6PGD_dom2"/>
</dbReference>
<dbReference type="InterPro" id="IPR008927">
    <property type="entry name" value="6-PGluconate_DH-like_C_sf"/>
</dbReference>
<dbReference type="eggNOG" id="COG1250">
    <property type="taxonomic scope" value="Bacteria"/>
</dbReference>
<dbReference type="InterPro" id="IPR052242">
    <property type="entry name" value="Mito_3-hydroxyacyl-CoA_DH"/>
</dbReference>
<dbReference type="Proteomes" id="UP000004528">
    <property type="component" value="Unassembled WGS sequence"/>
</dbReference>
<evidence type="ECO:0000256" key="3">
    <source>
        <dbReference type="ARBA" id="ARBA00022832"/>
    </source>
</evidence>
<dbReference type="STRING" id="585506.HMPREF0877_1220"/>
<reference evidence="11 12" key="1">
    <citation type="submission" date="2009-04" db="EMBL/GenBank/DDBJ databases">
        <authorList>
            <person name="Qin X."/>
            <person name="Bachman B."/>
            <person name="Battles P."/>
            <person name="Bell A."/>
            <person name="Bess C."/>
            <person name="Bickham C."/>
            <person name="Chaboub L."/>
            <person name="Chen D."/>
            <person name="Coyle M."/>
            <person name="Deiros D.R."/>
            <person name="Dinh H."/>
            <person name="Forbes L."/>
            <person name="Fowler G."/>
            <person name="Francisco L."/>
            <person name="Fu Q."/>
            <person name="Gubbala S."/>
            <person name="Hale W."/>
            <person name="Han Y."/>
            <person name="Hemphill L."/>
            <person name="Highlander S.K."/>
            <person name="Hirani K."/>
            <person name="Hogues M."/>
            <person name="Jackson L."/>
            <person name="Jakkamsetti A."/>
            <person name="Javaid M."/>
            <person name="Jiang H."/>
            <person name="Korchina V."/>
            <person name="Kovar C."/>
            <person name="Lara F."/>
            <person name="Lee S."/>
            <person name="Mata R."/>
            <person name="Mathew T."/>
            <person name="Moen C."/>
            <person name="Morales K."/>
            <person name="Munidasa M."/>
            <person name="Nazareth L."/>
            <person name="Ngo R."/>
            <person name="Nguyen L."/>
            <person name="Okwuonu G."/>
            <person name="Ongeri F."/>
            <person name="Patil S."/>
            <person name="Petrosino J."/>
            <person name="Pham C."/>
            <person name="Pham P."/>
            <person name="Pu L.-L."/>
            <person name="Puazo M."/>
            <person name="Raj R."/>
            <person name="Reid J."/>
            <person name="Rouhana J."/>
            <person name="Saada N."/>
            <person name="Shang Y."/>
            <person name="Simmons D."/>
            <person name="Thornton R."/>
            <person name="Warren J."/>
            <person name="Weissenberger G."/>
            <person name="Zhang J."/>
            <person name="Zhang L."/>
            <person name="Zhou C."/>
            <person name="Zhu D."/>
            <person name="Muzny D."/>
            <person name="Worley K."/>
            <person name="Gibbs R."/>
        </authorList>
    </citation>
    <scope>NUCLEOTIDE SEQUENCE [LARGE SCALE GENOMIC DNA]</scope>
    <source>
        <strain evidence="11 12">ATCC 33313</strain>
    </source>
</reference>
<dbReference type="Gene3D" id="3.40.50.720">
    <property type="entry name" value="NAD(P)-binding Rossmann-like Domain"/>
    <property type="match status" value="1"/>
</dbReference>
<dbReference type="NCBIfam" id="NF006143">
    <property type="entry name" value="PRK08293.1"/>
    <property type="match status" value="1"/>
</dbReference>
<gene>
    <name evidence="11" type="ORF">HMPREF0877_1220</name>
</gene>
<dbReference type="PANTHER" id="PTHR43561:SF3">
    <property type="entry name" value="HYDROXYACYL-COENZYME A DEHYDROGENASE, MITOCHONDRIAL"/>
    <property type="match status" value="1"/>
</dbReference>
<dbReference type="PANTHER" id="PTHR43561">
    <property type="match status" value="1"/>
</dbReference>
<dbReference type="GO" id="GO:0070403">
    <property type="term" value="F:NAD+ binding"/>
    <property type="evidence" value="ECO:0007669"/>
    <property type="project" value="InterPro"/>
</dbReference>
<dbReference type="SUPFAM" id="SSF51735">
    <property type="entry name" value="NAD(P)-binding Rossmann-fold domains"/>
    <property type="match status" value="1"/>
</dbReference>
<evidence type="ECO:0000256" key="6">
    <source>
        <dbReference type="ARBA" id="ARBA00023098"/>
    </source>
</evidence>
<comment type="pathway">
    <text evidence="2">Lipid metabolism; butanoate metabolism.</text>
</comment>
<evidence type="ECO:0000256" key="4">
    <source>
        <dbReference type="ARBA" id="ARBA00023002"/>
    </source>
</evidence>
<dbReference type="GO" id="GO:0008691">
    <property type="term" value="F:3-hydroxybutyryl-CoA dehydrogenase activity"/>
    <property type="evidence" value="ECO:0007669"/>
    <property type="project" value="UniProtKB-EC"/>
</dbReference>
<keyword evidence="12" id="KW-1185">Reference proteome</keyword>
<dbReference type="PIRSF" id="PIRSF000105">
    <property type="entry name" value="HCDH"/>
    <property type="match status" value="1"/>
</dbReference>
<protein>
    <submittedName>
        <fullName evidence="11">3-hydroxyacyl-CoA dehydrogenase, NAD binding domain protein</fullName>
        <ecNumber evidence="11">1.1.1.157</ecNumber>
    </submittedName>
</protein>
<evidence type="ECO:0000259" key="10">
    <source>
        <dbReference type="Pfam" id="PF02737"/>
    </source>
</evidence>
<dbReference type="Gene3D" id="1.10.1040.10">
    <property type="entry name" value="N-(1-d-carboxylethyl)-l-norvaline Dehydrogenase, domain 2"/>
    <property type="match status" value="1"/>
</dbReference>
<feature type="domain" description="3-hydroxyacyl-CoA dehydrogenase C-terminal" evidence="9">
    <location>
        <begin position="203"/>
        <end position="298"/>
    </location>
</feature>
<organism evidence="11 12">
    <name type="scientific">Weissella paramesenteroides ATCC 33313</name>
    <dbReference type="NCBI Taxonomy" id="585506"/>
    <lineage>
        <taxon>Bacteria</taxon>
        <taxon>Bacillati</taxon>
        <taxon>Bacillota</taxon>
        <taxon>Bacilli</taxon>
        <taxon>Lactobacillales</taxon>
        <taxon>Lactobacillaceae</taxon>
        <taxon>Weissella</taxon>
    </lineage>
</organism>
<name>C5RB75_WEIPA</name>
<comment type="catalytic activity">
    <reaction evidence="7">
        <text>a (3S)-3-hydroxyacyl-CoA + NAD(+) = a 3-oxoacyl-CoA + NADH + H(+)</text>
        <dbReference type="Rhea" id="RHEA:22432"/>
        <dbReference type="ChEBI" id="CHEBI:15378"/>
        <dbReference type="ChEBI" id="CHEBI:57318"/>
        <dbReference type="ChEBI" id="CHEBI:57540"/>
        <dbReference type="ChEBI" id="CHEBI:57945"/>
        <dbReference type="ChEBI" id="CHEBI:90726"/>
        <dbReference type="EC" id="1.1.1.35"/>
    </reaction>
</comment>